<evidence type="ECO:0000256" key="1">
    <source>
        <dbReference type="ARBA" id="ARBA00004555"/>
    </source>
</evidence>
<dbReference type="PANTHER" id="PTHR10013">
    <property type="entry name" value="GENERAL VESICULAR TRANSPORT FACTOR P115"/>
    <property type="match status" value="1"/>
</dbReference>
<proteinExistence type="predicted"/>
<feature type="compositionally biased region" description="Polar residues" evidence="5">
    <location>
        <begin position="583"/>
        <end position="595"/>
    </location>
</feature>
<sequence>MAKLLLEAGLRMGDTVTDNLEYGNGTIKTREHQEAIVSMGTIKRLPMETIQEEVMHTINKVQDSPEARRVCHCWGICPEFINKVTKWYEWIPPEPGTLKLNCYGKVSVQRGITIATQNGFRKVVIATSNKDMAGHIEDTSKADWECNFTYSAIGVLTRGLDECKIVYEAKECNRALRCIGDLVAGHPQNLDALASKALGEQPQVEPALNSILRIILRTSSAQEFIAADYVFKCFCENNADGQAILASTIIPHPHSMTHAPQEEDINMSFGSMLLHGLSMNDTDGDLETCSRAASVLYHILKGNIQCKEKVLQVELEQPMASLGAPEPLMHRIVKYLAIATSKKTKDINHKSSTSTGDSYIQPIILRLLVTWLADSPNAVHSFLDSRPHLTYLLELVSSPSETVCVSGLSAVLLGECVLYNKSGEDSKNSFMVVDAISQKIGLTSYFLKFDEMQKSFLFVSAKPSLNRKPLERSNAASAIEDLEENNGSDQPKDVDPVLMSLFDIQFVSFVKSLEADIRESVVEVFSHTKNDVAVVPAELEMKSGETNEDYIKRLKSFVEKQCREMQDLLGRNSTLAEELSKTGGASDSGSDQRTSGGRERVQTENLRRDLQEAVLRVEMLKSEKAKIEAEASSYRNLAGKIESDLKSLSNAYNSLEQSNFQLETELKSLGNGGERETHLDLEAIKAQAREESEAELNDLLVCLGQEQSRVEKLSARLAELGEDVDALLEGVGDDIGLADDDQDDDED</sequence>
<organism evidence="8 9">
    <name type="scientific">Kingdonia uniflora</name>
    <dbReference type="NCBI Taxonomy" id="39325"/>
    <lineage>
        <taxon>Eukaryota</taxon>
        <taxon>Viridiplantae</taxon>
        <taxon>Streptophyta</taxon>
        <taxon>Embryophyta</taxon>
        <taxon>Tracheophyta</taxon>
        <taxon>Spermatophyta</taxon>
        <taxon>Magnoliopsida</taxon>
        <taxon>Ranunculales</taxon>
        <taxon>Circaeasteraceae</taxon>
        <taxon>Kingdonia</taxon>
    </lineage>
</organism>
<name>A0A7J7MC10_9MAGN</name>
<dbReference type="OrthoDB" id="198977at2759"/>
<dbReference type="EMBL" id="JACGCM010001644">
    <property type="protein sequence ID" value="KAF6152362.1"/>
    <property type="molecule type" value="Genomic_DNA"/>
</dbReference>
<evidence type="ECO:0000256" key="2">
    <source>
        <dbReference type="ARBA" id="ARBA00023034"/>
    </source>
</evidence>
<dbReference type="GO" id="GO:0005783">
    <property type="term" value="C:endoplasmic reticulum"/>
    <property type="evidence" value="ECO:0007669"/>
    <property type="project" value="TreeGrafter"/>
</dbReference>
<dbReference type="PANTHER" id="PTHR10013:SF0">
    <property type="entry name" value="GENERAL VESICULAR TRANSPORT FACTOR P115"/>
    <property type="match status" value="1"/>
</dbReference>
<evidence type="ECO:0000259" key="7">
    <source>
        <dbReference type="Pfam" id="PF04871"/>
    </source>
</evidence>
<keyword evidence="9" id="KW-1185">Reference proteome</keyword>
<feature type="region of interest" description="Disordered" evidence="5">
    <location>
        <begin position="576"/>
        <end position="605"/>
    </location>
</feature>
<dbReference type="InterPro" id="IPR006953">
    <property type="entry name" value="Vesicle_Uso1_P115_head"/>
</dbReference>
<dbReference type="GO" id="GO:0048280">
    <property type="term" value="P:vesicle fusion with Golgi apparatus"/>
    <property type="evidence" value="ECO:0007669"/>
    <property type="project" value="InterPro"/>
</dbReference>
<evidence type="ECO:0000313" key="8">
    <source>
        <dbReference type="EMBL" id="KAF6152362.1"/>
    </source>
</evidence>
<dbReference type="Proteomes" id="UP000541444">
    <property type="component" value="Unassembled WGS sequence"/>
</dbReference>
<keyword evidence="3 4" id="KW-0175">Coiled coil</keyword>
<feature type="domain" description="Uso1/p115-like vesicle tethering protein C-terminal" evidence="7">
    <location>
        <begin position="623"/>
        <end position="744"/>
    </location>
</feature>
<keyword evidence="2" id="KW-0333">Golgi apparatus</keyword>
<dbReference type="GO" id="GO:0012507">
    <property type="term" value="C:ER to Golgi transport vesicle membrane"/>
    <property type="evidence" value="ECO:0007669"/>
    <property type="project" value="TreeGrafter"/>
</dbReference>
<dbReference type="SUPFAM" id="SSF48371">
    <property type="entry name" value="ARM repeat"/>
    <property type="match status" value="1"/>
</dbReference>
<dbReference type="InterPro" id="IPR016024">
    <property type="entry name" value="ARM-type_fold"/>
</dbReference>
<evidence type="ECO:0000256" key="4">
    <source>
        <dbReference type="SAM" id="Coils"/>
    </source>
</evidence>
<feature type="compositionally biased region" description="Basic and acidic residues" evidence="5">
    <location>
        <begin position="596"/>
        <end position="605"/>
    </location>
</feature>
<comment type="caution">
    <text evidence="8">The sequence shown here is derived from an EMBL/GenBank/DDBJ whole genome shotgun (WGS) entry which is preliminary data.</text>
</comment>
<dbReference type="InterPro" id="IPR024095">
    <property type="entry name" value="Vesicle_P115"/>
</dbReference>
<feature type="domain" description="Vesicle tethering protein Uso1/P115-like head" evidence="6">
    <location>
        <begin position="204"/>
        <end position="520"/>
    </location>
</feature>
<dbReference type="GO" id="GO:0048211">
    <property type="term" value="P:Golgi vesicle docking"/>
    <property type="evidence" value="ECO:0007669"/>
    <property type="project" value="TreeGrafter"/>
</dbReference>
<dbReference type="InterPro" id="IPR011989">
    <property type="entry name" value="ARM-like"/>
</dbReference>
<dbReference type="GO" id="GO:0000139">
    <property type="term" value="C:Golgi membrane"/>
    <property type="evidence" value="ECO:0007669"/>
    <property type="project" value="InterPro"/>
</dbReference>
<protein>
    <recommendedName>
        <fullName evidence="10">Golgin candidate 6</fullName>
    </recommendedName>
</protein>
<evidence type="ECO:0000259" key="6">
    <source>
        <dbReference type="Pfam" id="PF04869"/>
    </source>
</evidence>
<comment type="subcellular location">
    <subcellularLocation>
        <location evidence="1">Golgi apparatus</location>
    </subcellularLocation>
</comment>
<dbReference type="Pfam" id="PF04869">
    <property type="entry name" value="Uso1_p115_head"/>
    <property type="match status" value="1"/>
</dbReference>
<dbReference type="AlphaFoldDB" id="A0A7J7MC10"/>
<dbReference type="GO" id="GO:0005795">
    <property type="term" value="C:Golgi stack"/>
    <property type="evidence" value="ECO:0007669"/>
    <property type="project" value="TreeGrafter"/>
</dbReference>
<reference evidence="8 9" key="1">
    <citation type="journal article" date="2020" name="IScience">
        <title>Genome Sequencing of the Endangered Kingdonia uniflora (Circaeasteraceae, Ranunculales) Reveals Potential Mechanisms of Evolutionary Specialization.</title>
        <authorList>
            <person name="Sun Y."/>
            <person name="Deng T."/>
            <person name="Zhang A."/>
            <person name="Moore M.J."/>
            <person name="Landis J.B."/>
            <person name="Lin N."/>
            <person name="Zhang H."/>
            <person name="Zhang X."/>
            <person name="Huang J."/>
            <person name="Zhang X."/>
            <person name="Sun H."/>
            <person name="Wang H."/>
        </authorList>
    </citation>
    <scope>NUCLEOTIDE SEQUENCE [LARGE SCALE GENOMIC DNA]</scope>
    <source>
        <strain evidence="8">TB1705</strain>
        <tissue evidence="8">Leaf</tissue>
    </source>
</reference>
<evidence type="ECO:0008006" key="10">
    <source>
        <dbReference type="Google" id="ProtNLM"/>
    </source>
</evidence>
<dbReference type="GO" id="GO:0006886">
    <property type="term" value="P:intracellular protein transport"/>
    <property type="evidence" value="ECO:0007669"/>
    <property type="project" value="InterPro"/>
</dbReference>
<dbReference type="Pfam" id="PF04871">
    <property type="entry name" value="Uso1_p115_C"/>
    <property type="match status" value="1"/>
</dbReference>
<dbReference type="GO" id="GO:0006888">
    <property type="term" value="P:endoplasmic reticulum to Golgi vesicle-mediated transport"/>
    <property type="evidence" value="ECO:0007669"/>
    <property type="project" value="TreeGrafter"/>
</dbReference>
<dbReference type="InterPro" id="IPR006955">
    <property type="entry name" value="Uso1_p115_C"/>
</dbReference>
<dbReference type="Gene3D" id="1.25.10.10">
    <property type="entry name" value="Leucine-rich Repeat Variant"/>
    <property type="match status" value="1"/>
</dbReference>
<accession>A0A7J7MC10</accession>
<evidence type="ECO:0000256" key="3">
    <source>
        <dbReference type="ARBA" id="ARBA00023054"/>
    </source>
</evidence>
<evidence type="ECO:0000313" key="9">
    <source>
        <dbReference type="Proteomes" id="UP000541444"/>
    </source>
</evidence>
<gene>
    <name evidence="8" type="ORF">GIB67_006016</name>
</gene>
<feature type="coiled-coil region" evidence="4">
    <location>
        <begin position="703"/>
        <end position="730"/>
    </location>
</feature>
<evidence type="ECO:0000256" key="5">
    <source>
        <dbReference type="SAM" id="MobiDB-lite"/>
    </source>
</evidence>